<evidence type="ECO:0000313" key="5">
    <source>
        <dbReference type="Proteomes" id="UP000048965"/>
    </source>
</evidence>
<accession>A0A0P4RCS1</accession>
<name>A0A0P4RCS1_9ACTN</name>
<dbReference type="InterPro" id="IPR035992">
    <property type="entry name" value="Ricin_B-like_lectins"/>
</dbReference>
<dbReference type="OrthoDB" id="5320299at2"/>
<evidence type="ECO:0000259" key="3">
    <source>
        <dbReference type="Pfam" id="PF14200"/>
    </source>
</evidence>
<dbReference type="EMBL" id="BBNO01000007">
    <property type="protein sequence ID" value="GAO10503.1"/>
    <property type="molecule type" value="Genomic_DNA"/>
</dbReference>
<dbReference type="Pfam" id="PF03372">
    <property type="entry name" value="Exo_endo_phos"/>
    <property type="match status" value="1"/>
</dbReference>
<protein>
    <submittedName>
        <fullName evidence="4">Uncharacterized protein</fullName>
    </submittedName>
</protein>
<evidence type="ECO:0000256" key="1">
    <source>
        <dbReference type="SAM" id="SignalP"/>
    </source>
</evidence>
<gene>
    <name evidence="4" type="ORF">TPA0598_07_02270</name>
</gene>
<dbReference type="RefSeq" id="WP_042158063.1">
    <property type="nucleotide sequence ID" value="NZ_BBNO01000007.1"/>
</dbReference>
<dbReference type="SUPFAM" id="SSF56219">
    <property type="entry name" value="DNase I-like"/>
    <property type="match status" value="1"/>
</dbReference>
<dbReference type="Pfam" id="PF14200">
    <property type="entry name" value="RicinB_lectin_2"/>
    <property type="match status" value="1"/>
</dbReference>
<dbReference type="CDD" id="cd00161">
    <property type="entry name" value="beta-trefoil_Ricin-like"/>
    <property type="match status" value="1"/>
</dbReference>
<keyword evidence="5" id="KW-1185">Reference proteome</keyword>
<keyword evidence="1" id="KW-0732">Signal</keyword>
<dbReference type="InterPro" id="IPR000772">
    <property type="entry name" value="Ricin_B_lectin"/>
</dbReference>
<dbReference type="SUPFAM" id="SSF50370">
    <property type="entry name" value="Ricin B-like lectins"/>
    <property type="match status" value="1"/>
</dbReference>
<evidence type="ECO:0000259" key="2">
    <source>
        <dbReference type="Pfam" id="PF03372"/>
    </source>
</evidence>
<dbReference type="Gene3D" id="3.60.10.10">
    <property type="entry name" value="Endonuclease/exonuclease/phosphatase"/>
    <property type="match status" value="1"/>
</dbReference>
<feature type="signal peptide" evidence="1">
    <location>
        <begin position="1"/>
        <end position="49"/>
    </location>
</feature>
<feature type="domain" description="Endonuclease/exonuclease/phosphatase" evidence="2">
    <location>
        <begin position="59"/>
        <end position="257"/>
    </location>
</feature>
<dbReference type="Gene3D" id="2.80.10.50">
    <property type="match status" value="1"/>
</dbReference>
<evidence type="ECO:0000313" key="4">
    <source>
        <dbReference type="EMBL" id="GAO10503.1"/>
    </source>
</evidence>
<reference evidence="4 5" key="2">
    <citation type="journal article" date="2015" name="Stand. Genomic Sci.">
        <title>Draft genome sequence of marine-derived Streptomyces sp. TP-A0598, a producer of anti-MRSA antibiotic lydicamycins.</title>
        <authorList>
            <person name="Komaki H."/>
            <person name="Ichikawa N."/>
            <person name="Hosoyama A."/>
            <person name="Fujita N."/>
            <person name="Igarashi Y."/>
        </authorList>
    </citation>
    <scope>NUCLEOTIDE SEQUENCE [LARGE SCALE GENOMIC DNA]</scope>
    <source>
        <strain evidence="4 5">NBRC 110027</strain>
    </source>
</reference>
<sequence length="438" mass="47876">MSPHSLIRHDGTDVRQSGRTRRLRSAVSLLVAFLLACAGIATSTGTAQAAAPDSHRPATWNMDQSRARWTGAYELAITHDVVALQEVPSTPPHAARHQGTVNGVDHYLWQEGERGEERHLYILRTPSRNLGMITSWTPDDVLNITSVYRPALGVIDRADGIMFASVHASSRQGGDSGRLLWEVALEAAAEGIAHWAAIGDFNIAPESIGRLFPPGNYRVYNPGQPTHVNGSEYDYMVANLTTDRWQATVRSNPGSDHWPVRFGALLGAAGPRSFTMEAQHSDLLLNVDHGNSANGTHVVQSQDHGEASRWFLRPLHRTNPPGQPLYRLVSATGYKCLDVHNGQHSKDGDYLEIDTCHLPDGAPEPGGYLHDTQNFTVEHPVAHQPNMTVLRNQATGDYVSISGNSTRDGAWAIQSPYETGSGSYPVGNETFYLHPTPQ</sequence>
<feature type="chain" id="PRO_5006068651" evidence="1">
    <location>
        <begin position="50"/>
        <end position="438"/>
    </location>
</feature>
<reference evidence="5" key="1">
    <citation type="submission" date="2014-09" db="EMBL/GenBank/DDBJ databases">
        <title>Whole genome shotgun sequence of Streptomyces sp. NBRC 110027.</title>
        <authorList>
            <person name="Komaki H."/>
            <person name="Ichikawa N."/>
            <person name="Katano-Makiyama Y."/>
            <person name="Hosoyama A."/>
            <person name="Hashimoto M."/>
            <person name="Uohara A."/>
            <person name="Kitahashi Y."/>
            <person name="Ohji S."/>
            <person name="Kimura A."/>
            <person name="Yamazoe A."/>
            <person name="Igarashi Y."/>
            <person name="Fujita N."/>
        </authorList>
    </citation>
    <scope>NUCLEOTIDE SEQUENCE [LARGE SCALE GENOMIC DNA]</scope>
    <source>
        <strain evidence="5">NBRC 110027</strain>
    </source>
</reference>
<proteinExistence type="predicted"/>
<dbReference type="GO" id="GO:0003824">
    <property type="term" value="F:catalytic activity"/>
    <property type="evidence" value="ECO:0007669"/>
    <property type="project" value="InterPro"/>
</dbReference>
<organism evidence="4 5">
    <name type="scientific">Streptomyces lydicamycinicus</name>
    <dbReference type="NCBI Taxonomy" id="1546107"/>
    <lineage>
        <taxon>Bacteria</taxon>
        <taxon>Bacillati</taxon>
        <taxon>Actinomycetota</taxon>
        <taxon>Actinomycetes</taxon>
        <taxon>Kitasatosporales</taxon>
        <taxon>Streptomycetaceae</taxon>
        <taxon>Streptomyces</taxon>
    </lineage>
</organism>
<dbReference type="InterPro" id="IPR005135">
    <property type="entry name" value="Endo/exonuclease/phosphatase"/>
</dbReference>
<comment type="caution">
    <text evidence="4">The sequence shown here is derived from an EMBL/GenBank/DDBJ whole genome shotgun (WGS) entry which is preliminary data.</text>
</comment>
<feature type="domain" description="Ricin B lectin" evidence="3">
    <location>
        <begin position="269"/>
        <end position="348"/>
    </location>
</feature>
<dbReference type="Proteomes" id="UP000048965">
    <property type="component" value="Unassembled WGS sequence"/>
</dbReference>
<dbReference type="InterPro" id="IPR036691">
    <property type="entry name" value="Endo/exonu/phosph_ase_sf"/>
</dbReference>
<dbReference type="AlphaFoldDB" id="A0A0P4RCS1"/>